<dbReference type="EMBL" id="LR796943">
    <property type="protein sequence ID" value="CAB4176690.1"/>
    <property type="molecule type" value="Genomic_DNA"/>
</dbReference>
<gene>
    <name evidence="3" type="ORF">UFOVP1425_55</name>
    <name evidence="4" type="ORF">UFOVP1672_33</name>
    <name evidence="2" type="ORF">UFOVP988_55</name>
</gene>
<protein>
    <submittedName>
        <fullName evidence="3">Uncharacterized protein</fullName>
    </submittedName>
</protein>
<accession>A0A6J5SBT7</accession>
<dbReference type="EMBL" id="LR797367">
    <property type="protein sequence ID" value="CAB4210947.1"/>
    <property type="molecule type" value="Genomic_DNA"/>
</dbReference>
<feature type="transmembrane region" description="Helical" evidence="1">
    <location>
        <begin position="46"/>
        <end position="68"/>
    </location>
</feature>
<reference evidence="3" key="1">
    <citation type="submission" date="2020-05" db="EMBL/GenBank/DDBJ databases">
        <authorList>
            <person name="Chiriac C."/>
            <person name="Salcher M."/>
            <person name="Ghai R."/>
            <person name="Kavagutti S V."/>
        </authorList>
    </citation>
    <scope>NUCLEOTIDE SEQUENCE</scope>
</reference>
<name>A0A6J5SBT7_9CAUD</name>
<evidence type="ECO:0000256" key="1">
    <source>
        <dbReference type="SAM" id="Phobius"/>
    </source>
</evidence>
<proteinExistence type="predicted"/>
<evidence type="ECO:0000313" key="2">
    <source>
        <dbReference type="EMBL" id="CAB4176690.1"/>
    </source>
</evidence>
<dbReference type="EMBL" id="LR797536">
    <property type="protein sequence ID" value="CAB4223378.1"/>
    <property type="molecule type" value="Genomic_DNA"/>
</dbReference>
<organism evidence="3">
    <name type="scientific">uncultured Caudovirales phage</name>
    <dbReference type="NCBI Taxonomy" id="2100421"/>
    <lineage>
        <taxon>Viruses</taxon>
        <taxon>Duplodnaviria</taxon>
        <taxon>Heunggongvirae</taxon>
        <taxon>Uroviricota</taxon>
        <taxon>Caudoviricetes</taxon>
        <taxon>Peduoviridae</taxon>
        <taxon>Maltschvirus</taxon>
        <taxon>Maltschvirus maltsch</taxon>
    </lineage>
</organism>
<evidence type="ECO:0000313" key="3">
    <source>
        <dbReference type="EMBL" id="CAB4210947.1"/>
    </source>
</evidence>
<sequence>MNEPVQRDLGRLESKVQALEVDITEVRKDVKEILGIINQTKGGWKVLAIVGGVGGMTGGALVKFLPFLSALPK</sequence>
<keyword evidence="1" id="KW-1133">Transmembrane helix</keyword>
<keyword evidence="1" id="KW-0812">Transmembrane</keyword>
<keyword evidence="1" id="KW-0472">Membrane</keyword>
<evidence type="ECO:0000313" key="4">
    <source>
        <dbReference type="EMBL" id="CAB4223378.1"/>
    </source>
</evidence>